<dbReference type="AlphaFoldDB" id="A0A834XTT8"/>
<protein>
    <submittedName>
        <fullName evidence="2">Uncharacterized protein</fullName>
    </submittedName>
</protein>
<organism evidence="2 3">
    <name type="scientific">Aphidius gifuensis</name>
    <name type="common">Parasitoid wasp</name>
    <dbReference type="NCBI Taxonomy" id="684658"/>
    <lineage>
        <taxon>Eukaryota</taxon>
        <taxon>Metazoa</taxon>
        <taxon>Ecdysozoa</taxon>
        <taxon>Arthropoda</taxon>
        <taxon>Hexapoda</taxon>
        <taxon>Insecta</taxon>
        <taxon>Pterygota</taxon>
        <taxon>Neoptera</taxon>
        <taxon>Endopterygota</taxon>
        <taxon>Hymenoptera</taxon>
        <taxon>Apocrita</taxon>
        <taxon>Ichneumonoidea</taxon>
        <taxon>Braconidae</taxon>
        <taxon>Aphidiinae</taxon>
        <taxon>Aphidius</taxon>
    </lineage>
</organism>
<comment type="caution">
    <text evidence="2">The sequence shown here is derived from an EMBL/GenBank/DDBJ whole genome shotgun (WGS) entry which is preliminary data.</text>
</comment>
<evidence type="ECO:0000256" key="1">
    <source>
        <dbReference type="SAM" id="MobiDB-lite"/>
    </source>
</evidence>
<evidence type="ECO:0000313" key="2">
    <source>
        <dbReference type="EMBL" id="KAF7991492.1"/>
    </source>
</evidence>
<feature type="compositionally biased region" description="Basic and acidic residues" evidence="1">
    <location>
        <begin position="225"/>
        <end position="244"/>
    </location>
</feature>
<name>A0A834XTT8_APHGI</name>
<accession>A0A834XTT8</accession>
<dbReference type="OrthoDB" id="7554122at2759"/>
<keyword evidence="3" id="KW-1185">Reference proteome</keyword>
<gene>
    <name evidence="2" type="ORF">HCN44_008804</name>
</gene>
<reference evidence="2 3" key="1">
    <citation type="submission" date="2020-08" db="EMBL/GenBank/DDBJ databases">
        <title>Aphidius gifuensis genome sequencing and assembly.</title>
        <authorList>
            <person name="Du Z."/>
        </authorList>
    </citation>
    <scope>NUCLEOTIDE SEQUENCE [LARGE SCALE GENOMIC DNA]</scope>
    <source>
        <strain evidence="2">YNYX2018</strain>
        <tissue evidence="2">Adults</tissue>
    </source>
</reference>
<dbReference type="EMBL" id="JACMRX010000004">
    <property type="protein sequence ID" value="KAF7991492.1"/>
    <property type="molecule type" value="Genomic_DNA"/>
</dbReference>
<dbReference type="Proteomes" id="UP000639338">
    <property type="component" value="Unassembled WGS sequence"/>
</dbReference>
<evidence type="ECO:0000313" key="3">
    <source>
        <dbReference type="Proteomes" id="UP000639338"/>
    </source>
</evidence>
<sequence length="263" mass="30475">MDQTCLSPEYQSILDKFIKFRIQYCDTKKSSKTKEELIRLQKMELDATIKRFDQLVTAFTEYQIKNTATINRLEGELHQANKAKLQLEERCHANEAANNEYLMGVNQAHLEEVKRLEEDLEIVKSNQAYQEEQMTKKIQQANMNMEHTKRIYEEQIADKDKKIEELQARVEHLTQQLTKKGTQFSHPALHDNSKIPSTKGKKKTPAATSAFKNWPDLEVQKTGGKKNDTLEKAQKRAPDDDTIAKRKKKKLFTNVDAGSYDVE</sequence>
<proteinExistence type="predicted"/>
<feature type="region of interest" description="Disordered" evidence="1">
    <location>
        <begin position="181"/>
        <end position="244"/>
    </location>
</feature>